<proteinExistence type="predicted"/>
<evidence type="ECO:0000313" key="2">
    <source>
        <dbReference type="EMBL" id="KAF6438026.1"/>
    </source>
</evidence>
<feature type="signal peptide" evidence="1">
    <location>
        <begin position="1"/>
        <end position="28"/>
    </location>
</feature>
<accession>A0A7J8ERJ9</accession>
<keyword evidence="1" id="KW-0732">Signal</keyword>
<dbReference type="EMBL" id="JACASF010000013">
    <property type="protein sequence ID" value="KAF6438026.1"/>
    <property type="molecule type" value="Genomic_DNA"/>
</dbReference>
<evidence type="ECO:0000313" key="3">
    <source>
        <dbReference type="Proteomes" id="UP000550707"/>
    </source>
</evidence>
<reference evidence="2 3" key="1">
    <citation type="journal article" date="2020" name="Nature">
        <title>Six reference-quality genomes reveal evolution of bat adaptations.</title>
        <authorList>
            <person name="Jebb D."/>
            <person name="Huang Z."/>
            <person name="Pippel M."/>
            <person name="Hughes G.M."/>
            <person name="Lavrichenko K."/>
            <person name="Devanna P."/>
            <person name="Winkler S."/>
            <person name="Jermiin L.S."/>
            <person name="Skirmuntt E.C."/>
            <person name="Katzourakis A."/>
            <person name="Burkitt-Gray L."/>
            <person name="Ray D.A."/>
            <person name="Sullivan K.A.M."/>
            <person name="Roscito J.G."/>
            <person name="Kirilenko B.M."/>
            <person name="Davalos L.M."/>
            <person name="Corthals A.P."/>
            <person name="Power M.L."/>
            <person name="Jones G."/>
            <person name="Ransome R.D."/>
            <person name="Dechmann D.K.N."/>
            <person name="Locatelli A.G."/>
            <person name="Puechmaille S.J."/>
            <person name="Fedrigo O."/>
            <person name="Jarvis E.D."/>
            <person name="Hiller M."/>
            <person name="Vernes S.C."/>
            <person name="Myers E.W."/>
            <person name="Teeling E.C."/>
        </authorList>
    </citation>
    <scope>NUCLEOTIDE SEQUENCE [LARGE SCALE GENOMIC DNA]</scope>
    <source>
        <strain evidence="2">MMolMol1</strain>
        <tissue evidence="2">Muscle</tissue>
    </source>
</reference>
<dbReference type="AlphaFoldDB" id="A0A7J8ERJ9"/>
<dbReference type="InParanoid" id="A0A7J8ERJ9"/>
<keyword evidence="3" id="KW-1185">Reference proteome</keyword>
<evidence type="ECO:0000256" key="1">
    <source>
        <dbReference type="SAM" id="SignalP"/>
    </source>
</evidence>
<sequence length="130" mass="14970">MVTDRRGFLFLLFIFKIFILFGDRGAEGFLSMTCMKLNRKLSKPNPPIPLQLYDYPKQQRRRRKEKSGSPLFSLQALYFYTHWSLMGRAFGRNLCISGGGGGVGTDCFPFLYTRSRGEVPKGQLVSHWSY</sequence>
<protein>
    <recommendedName>
        <fullName evidence="4">Secreted protein</fullName>
    </recommendedName>
</protein>
<dbReference type="Proteomes" id="UP000550707">
    <property type="component" value="Unassembled WGS sequence"/>
</dbReference>
<name>A0A7J8ERJ9_MOLMO</name>
<gene>
    <name evidence="2" type="ORF">HJG59_008718</name>
</gene>
<feature type="chain" id="PRO_5029828826" description="Secreted protein" evidence="1">
    <location>
        <begin position="29"/>
        <end position="130"/>
    </location>
</feature>
<evidence type="ECO:0008006" key="4">
    <source>
        <dbReference type="Google" id="ProtNLM"/>
    </source>
</evidence>
<organism evidence="2 3">
    <name type="scientific">Molossus molossus</name>
    <name type="common">Pallas' mastiff bat</name>
    <name type="synonym">Vespertilio molossus</name>
    <dbReference type="NCBI Taxonomy" id="27622"/>
    <lineage>
        <taxon>Eukaryota</taxon>
        <taxon>Metazoa</taxon>
        <taxon>Chordata</taxon>
        <taxon>Craniata</taxon>
        <taxon>Vertebrata</taxon>
        <taxon>Euteleostomi</taxon>
        <taxon>Mammalia</taxon>
        <taxon>Eutheria</taxon>
        <taxon>Laurasiatheria</taxon>
        <taxon>Chiroptera</taxon>
        <taxon>Yangochiroptera</taxon>
        <taxon>Molossidae</taxon>
        <taxon>Molossus</taxon>
    </lineage>
</organism>
<comment type="caution">
    <text evidence="2">The sequence shown here is derived from an EMBL/GenBank/DDBJ whole genome shotgun (WGS) entry which is preliminary data.</text>
</comment>